<evidence type="ECO:0000256" key="4">
    <source>
        <dbReference type="ARBA" id="ARBA00023136"/>
    </source>
</evidence>
<evidence type="ECO:0000256" key="2">
    <source>
        <dbReference type="ARBA" id="ARBA00022692"/>
    </source>
</evidence>
<feature type="transmembrane region" description="Helical" evidence="5">
    <location>
        <begin position="334"/>
        <end position="353"/>
    </location>
</feature>
<dbReference type="InterPro" id="IPR011701">
    <property type="entry name" value="MFS"/>
</dbReference>
<feature type="transmembrane region" description="Helical" evidence="5">
    <location>
        <begin position="129"/>
        <end position="150"/>
    </location>
</feature>
<dbReference type="AlphaFoldDB" id="A0A840WNS6"/>
<evidence type="ECO:0000313" key="8">
    <source>
        <dbReference type="Proteomes" id="UP000579647"/>
    </source>
</evidence>
<keyword evidence="3 5" id="KW-1133">Transmembrane helix</keyword>
<dbReference type="PROSITE" id="PS50850">
    <property type="entry name" value="MFS"/>
    <property type="match status" value="1"/>
</dbReference>
<dbReference type="Proteomes" id="UP000579647">
    <property type="component" value="Unassembled WGS sequence"/>
</dbReference>
<feature type="transmembrane region" description="Helical" evidence="5">
    <location>
        <begin position="268"/>
        <end position="290"/>
    </location>
</feature>
<dbReference type="PANTHER" id="PTHR42910">
    <property type="entry name" value="TRANSPORTER SCO4007-RELATED"/>
    <property type="match status" value="1"/>
</dbReference>
<accession>A0A840WNS6</accession>
<feature type="transmembrane region" description="Helical" evidence="5">
    <location>
        <begin position="156"/>
        <end position="175"/>
    </location>
</feature>
<name>A0A840WNS6_9ACTN</name>
<feature type="transmembrane region" description="Helical" evidence="5">
    <location>
        <begin position="208"/>
        <end position="230"/>
    </location>
</feature>
<evidence type="ECO:0000256" key="1">
    <source>
        <dbReference type="ARBA" id="ARBA00004651"/>
    </source>
</evidence>
<keyword evidence="8" id="KW-1185">Reference proteome</keyword>
<dbReference type="GO" id="GO:0005886">
    <property type="term" value="C:plasma membrane"/>
    <property type="evidence" value="ECO:0007669"/>
    <property type="project" value="UniProtKB-SubCell"/>
</dbReference>
<feature type="transmembrane region" description="Helical" evidence="5">
    <location>
        <begin position="71"/>
        <end position="89"/>
    </location>
</feature>
<evidence type="ECO:0000313" key="7">
    <source>
        <dbReference type="EMBL" id="MBB5493257.1"/>
    </source>
</evidence>
<proteinExistence type="predicted"/>
<evidence type="ECO:0000259" key="6">
    <source>
        <dbReference type="PROSITE" id="PS50850"/>
    </source>
</evidence>
<feature type="transmembrane region" description="Helical" evidence="5">
    <location>
        <begin position="296"/>
        <end position="322"/>
    </location>
</feature>
<reference evidence="7 8" key="1">
    <citation type="submission" date="2020-08" db="EMBL/GenBank/DDBJ databases">
        <title>Sequencing the genomes of 1000 actinobacteria strains.</title>
        <authorList>
            <person name="Klenk H.-P."/>
        </authorList>
    </citation>
    <scope>NUCLEOTIDE SEQUENCE [LARGE SCALE GENOMIC DNA]</scope>
    <source>
        <strain evidence="7 8">DSM 44598</strain>
    </source>
</reference>
<gene>
    <name evidence="7" type="ORF">HNR07_004394</name>
</gene>
<dbReference type="GO" id="GO:0022857">
    <property type="term" value="F:transmembrane transporter activity"/>
    <property type="evidence" value="ECO:0007669"/>
    <property type="project" value="InterPro"/>
</dbReference>
<sequence>MSGALTLLFALSGGVVVGNLYWAQPLLDDIGAGLSVPAGLAGLIITGVQVGYALGALLIVPLGDTLARHRLIPAIMAVSVLALVVTAVAPSYAVVVLAMFVVGLSSVTGQLLTPLAGDLARPEHRGRTIGTVASGLLFGILIARVVSGFVADLAGWRSVFVFAAVLNLVFALLLARSIPRMPASARVGYGTLLRSVFVAVRESARLRVLILLGACVMAVFTMFWTGLTFLLSSAPYGFSVTRIGLVSLLGVAGAVAAQNVGRLFDRGWALPAIGAGFALTLLSMVAAAFAGGGLAVVFLAAAVSSVGIQSVLVLVQTSVMAIDPKARSRLNTALIVGNFIGGAIGSTLTAVLWDTVGWPLTSGAAGVVALVGLVVWAAQRRRALA</sequence>
<feature type="transmembrane region" description="Helical" evidence="5">
    <location>
        <begin position="34"/>
        <end position="59"/>
    </location>
</feature>
<organism evidence="7 8">
    <name type="scientific">Nocardiopsis metallicus</name>
    <dbReference type="NCBI Taxonomy" id="179819"/>
    <lineage>
        <taxon>Bacteria</taxon>
        <taxon>Bacillati</taxon>
        <taxon>Actinomycetota</taxon>
        <taxon>Actinomycetes</taxon>
        <taxon>Streptosporangiales</taxon>
        <taxon>Nocardiopsidaceae</taxon>
        <taxon>Nocardiopsis</taxon>
    </lineage>
</organism>
<dbReference type="RefSeq" id="WP_221318895.1">
    <property type="nucleotide sequence ID" value="NZ_BAAAKM010000007.1"/>
</dbReference>
<dbReference type="InterPro" id="IPR020846">
    <property type="entry name" value="MFS_dom"/>
</dbReference>
<dbReference type="Gene3D" id="1.20.1250.20">
    <property type="entry name" value="MFS general substrate transporter like domains"/>
    <property type="match status" value="1"/>
</dbReference>
<feature type="transmembrane region" description="Helical" evidence="5">
    <location>
        <begin position="236"/>
        <end position="256"/>
    </location>
</feature>
<protein>
    <submittedName>
        <fullName evidence="7">Putative MFS family arabinose efflux permease</fullName>
    </submittedName>
</protein>
<feature type="domain" description="Major facilitator superfamily (MFS) profile" evidence="6">
    <location>
        <begin position="1"/>
        <end position="381"/>
    </location>
</feature>
<comment type="caution">
    <text evidence="7">The sequence shown here is derived from an EMBL/GenBank/DDBJ whole genome shotgun (WGS) entry which is preliminary data.</text>
</comment>
<keyword evidence="2 5" id="KW-0812">Transmembrane</keyword>
<comment type="subcellular location">
    <subcellularLocation>
        <location evidence="1">Cell membrane</location>
        <topology evidence="1">Multi-pass membrane protein</topology>
    </subcellularLocation>
</comment>
<dbReference type="SUPFAM" id="SSF103473">
    <property type="entry name" value="MFS general substrate transporter"/>
    <property type="match status" value="1"/>
</dbReference>
<evidence type="ECO:0000256" key="5">
    <source>
        <dbReference type="SAM" id="Phobius"/>
    </source>
</evidence>
<dbReference type="PANTHER" id="PTHR42910:SF1">
    <property type="entry name" value="MAJOR FACILITATOR SUPERFAMILY (MFS) PROFILE DOMAIN-CONTAINING PROTEIN"/>
    <property type="match status" value="1"/>
</dbReference>
<feature type="transmembrane region" description="Helical" evidence="5">
    <location>
        <begin position="359"/>
        <end position="378"/>
    </location>
</feature>
<feature type="transmembrane region" description="Helical" evidence="5">
    <location>
        <begin position="95"/>
        <end position="117"/>
    </location>
</feature>
<keyword evidence="4 5" id="KW-0472">Membrane</keyword>
<dbReference type="InterPro" id="IPR036259">
    <property type="entry name" value="MFS_trans_sf"/>
</dbReference>
<dbReference type="Pfam" id="PF07690">
    <property type="entry name" value="MFS_1"/>
    <property type="match status" value="1"/>
</dbReference>
<evidence type="ECO:0000256" key="3">
    <source>
        <dbReference type="ARBA" id="ARBA00022989"/>
    </source>
</evidence>
<dbReference type="CDD" id="cd17324">
    <property type="entry name" value="MFS_NepI_like"/>
    <property type="match status" value="1"/>
</dbReference>
<dbReference type="EMBL" id="JACHDO010000001">
    <property type="protein sequence ID" value="MBB5493257.1"/>
    <property type="molecule type" value="Genomic_DNA"/>
</dbReference>